<protein>
    <submittedName>
        <fullName evidence="1">Uncharacterized protein</fullName>
    </submittedName>
</protein>
<reference evidence="2" key="1">
    <citation type="submission" date="2016-06" db="EMBL/GenBank/DDBJ databases">
        <authorList>
            <person name="Sutton G."/>
            <person name="Brinkac L."/>
            <person name="Sanka R."/>
            <person name="Adams M."/>
            <person name="Lau E."/>
            <person name="Mehaffy C."/>
            <person name="Tameris M."/>
            <person name="Hatherill M."/>
            <person name="Hanekom W."/>
            <person name="Mahomed H."/>
            <person name="Mcshane H."/>
        </authorList>
    </citation>
    <scope>NUCLEOTIDE SEQUENCE [LARGE SCALE GENOMIC DNA]</scope>
    <source>
        <strain evidence="2">852002-10433_SCH5171157</strain>
    </source>
</reference>
<organism evidence="1 2">
    <name type="scientific">Mycolicibacterium peregrinum</name>
    <name type="common">Mycobacterium peregrinum</name>
    <dbReference type="NCBI Taxonomy" id="43304"/>
    <lineage>
        <taxon>Bacteria</taxon>
        <taxon>Bacillati</taxon>
        <taxon>Actinomycetota</taxon>
        <taxon>Actinomycetes</taxon>
        <taxon>Mycobacteriales</taxon>
        <taxon>Mycobacteriaceae</taxon>
        <taxon>Mycolicibacterium</taxon>
    </lineage>
</organism>
<sequence length="590" mass="62529">MHAGTGLVTFDSVEGARRLSELAGARVDDLIESIEEIADLAIPYARLPRRATTAFAAELRTWSDVAGRTVGALLSERGAGETTVRALLSAAHEAVAGARATGERVGAPAAVTGLLARLNERDLVMLRMRVWLHEPVSRPLVAQHLGTYTAWVQRHEPRARARFAALLEDPAHAEVGEHAAALRQRLGVTAPETDVVNELLDLGLDPASQEAQVLLHLAGPYVLTQGWFDNAAAGGSVAVDAAINELLLREGAVTDHEIFAAAVSAAVTADRAERYVLERLPALRRLGQRWVLWGDATGDMVAAALHVLRRPGSAEEIVGLIGPVRTAKTVRNALSVDDRFMRTSKTMWGLRTWGLDEYVGISVELAARIDTGGGAMRVEDLVTEMAAKVPDVSVSSIRTHLYSTLAFVVDAGMVRRRTAADGWPPLPPLHSVRGAFGCGDHEIRLGVPVSADVLRGSRNPIPAPVAAAIGVSPGQERVFSTAQGPVHVVWRLSSIVGPYAGTLRAIAQSVGATTSDTLVLAFNSQTSQLDVRCAAGSLSAVERCRALVGTRSVRSPLAALAASLGVARGDVVRVLHDRGDHELAELAASS</sequence>
<accession>A0A1A0V7V8</accession>
<proteinExistence type="predicted"/>
<dbReference type="EMBL" id="LZSY01000205">
    <property type="protein sequence ID" value="OBB79309.1"/>
    <property type="molecule type" value="Genomic_DNA"/>
</dbReference>
<evidence type="ECO:0000313" key="2">
    <source>
        <dbReference type="Proteomes" id="UP000094008"/>
    </source>
</evidence>
<dbReference type="Proteomes" id="UP000094008">
    <property type="component" value="Unassembled WGS sequence"/>
</dbReference>
<gene>
    <name evidence="1" type="ORF">A5779_13030</name>
</gene>
<dbReference type="AlphaFoldDB" id="A0A1A0V7V8"/>
<name>A0A1A0V7V8_MYCPR</name>
<comment type="caution">
    <text evidence="1">The sequence shown here is derived from an EMBL/GenBank/DDBJ whole genome shotgun (WGS) entry which is preliminary data.</text>
</comment>
<evidence type="ECO:0000313" key="1">
    <source>
        <dbReference type="EMBL" id="OBB79309.1"/>
    </source>
</evidence>
<dbReference type="RefSeq" id="WP_064888225.1">
    <property type="nucleotide sequence ID" value="NZ_LZSY01000205.1"/>
</dbReference>